<dbReference type="PROSITE" id="PS51891">
    <property type="entry name" value="CENP_V_GFA"/>
    <property type="match status" value="1"/>
</dbReference>
<organism evidence="5 6">
    <name type="scientific">Spartinivicinus poritis</name>
    <dbReference type="NCBI Taxonomy" id="2994640"/>
    <lineage>
        <taxon>Bacteria</taxon>
        <taxon>Pseudomonadati</taxon>
        <taxon>Pseudomonadota</taxon>
        <taxon>Gammaproteobacteria</taxon>
        <taxon>Oceanospirillales</taxon>
        <taxon>Zooshikellaceae</taxon>
        <taxon>Spartinivicinus</taxon>
    </lineage>
</organism>
<proteinExistence type="inferred from homology"/>
<accession>A0ABT5UF38</accession>
<gene>
    <name evidence="5" type="ORF">ORQ98_23650</name>
</gene>
<feature type="domain" description="CENP-V/GFA" evidence="4">
    <location>
        <begin position="4"/>
        <end position="123"/>
    </location>
</feature>
<keyword evidence="2" id="KW-0479">Metal-binding</keyword>
<dbReference type="RefSeq" id="WP_274691273.1">
    <property type="nucleotide sequence ID" value="NZ_JAPMOU010000047.1"/>
</dbReference>
<dbReference type="InterPro" id="IPR052355">
    <property type="entry name" value="CENP-V-like"/>
</dbReference>
<dbReference type="SUPFAM" id="SSF51316">
    <property type="entry name" value="Mss4-like"/>
    <property type="match status" value="1"/>
</dbReference>
<evidence type="ECO:0000256" key="2">
    <source>
        <dbReference type="ARBA" id="ARBA00022723"/>
    </source>
</evidence>
<sequence>MEIKTGSCHCGKVIFQVELENGLEELRRCNCSLCRRKGAIVASVPLDKLTVTKGADNLSLYQWNTNTAKHYFCKTCGIYTHHQRRSNPALYGVNVACLEGVNPFDLKDIATANGAGQSLVEKN</sequence>
<evidence type="ECO:0000313" key="5">
    <source>
        <dbReference type="EMBL" id="MDE1464963.1"/>
    </source>
</evidence>
<dbReference type="Proteomes" id="UP001528823">
    <property type="component" value="Unassembled WGS sequence"/>
</dbReference>
<evidence type="ECO:0000259" key="4">
    <source>
        <dbReference type="PROSITE" id="PS51891"/>
    </source>
</evidence>
<evidence type="ECO:0000313" key="6">
    <source>
        <dbReference type="Proteomes" id="UP001528823"/>
    </source>
</evidence>
<evidence type="ECO:0000256" key="1">
    <source>
        <dbReference type="ARBA" id="ARBA00005495"/>
    </source>
</evidence>
<name>A0ABT5UF38_9GAMM</name>
<dbReference type="EMBL" id="JAPMOU010000047">
    <property type="protein sequence ID" value="MDE1464963.1"/>
    <property type="molecule type" value="Genomic_DNA"/>
</dbReference>
<keyword evidence="3" id="KW-0862">Zinc</keyword>
<dbReference type="InterPro" id="IPR006913">
    <property type="entry name" value="CENP-V/GFA"/>
</dbReference>
<reference evidence="5 6" key="1">
    <citation type="submission" date="2022-11" db="EMBL/GenBank/DDBJ databases">
        <title>Spartinivicinus poritis sp. nov., isolated from scleractinian coral Porites lutea.</title>
        <authorList>
            <person name="Zhang G."/>
            <person name="Cai L."/>
            <person name="Wei Q."/>
        </authorList>
    </citation>
    <scope>NUCLEOTIDE SEQUENCE [LARGE SCALE GENOMIC DNA]</scope>
    <source>
        <strain evidence="5 6">A2-2</strain>
    </source>
</reference>
<comment type="similarity">
    <text evidence="1">Belongs to the Gfa family.</text>
</comment>
<evidence type="ECO:0000256" key="3">
    <source>
        <dbReference type="ARBA" id="ARBA00022833"/>
    </source>
</evidence>
<dbReference type="InterPro" id="IPR011057">
    <property type="entry name" value="Mss4-like_sf"/>
</dbReference>
<dbReference type="PANTHER" id="PTHR28620:SF1">
    <property type="entry name" value="CENP-V_GFA DOMAIN-CONTAINING PROTEIN"/>
    <property type="match status" value="1"/>
</dbReference>
<dbReference type="Pfam" id="PF04828">
    <property type="entry name" value="GFA"/>
    <property type="match status" value="1"/>
</dbReference>
<protein>
    <submittedName>
        <fullName evidence="5">GFA family protein</fullName>
    </submittedName>
</protein>
<comment type="caution">
    <text evidence="5">The sequence shown here is derived from an EMBL/GenBank/DDBJ whole genome shotgun (WGS) entry which is preliminary data.</text>
</comment>
<keyword evidence="6" id="KW-1185">Reference proteome</keyword>
<dbReference type="Gene3D" id="2.170.150.70">
    <property type="match status" value="1"/>
</dbReference>
<dbReference type="PANTHER" id="PTHR28620">
    <property type="entry name" value="CENTROMERE PROTEIN V"/>
    <property type="match status" value="1"/>
</dbReference>